<dbReference type="SUPFAM" id="SSF53300">
    <property type="entry name" value="vWA-like"/>
    <property type="match status" value="1"/>
</dbReference>
<gene>
    <name evidence="3" type="ORF">BJL86_1834</name>
</gene>
<organism evidence="3 4">
    <name type="scientific">Dietzia timorensis</name>
    <dbReference type="NCBI Taxonomy" id="499555"/>
    <lineage>
        <taxon>Bacteria</taxon>
        <taxon>Bacillati</taxon>
        <taxon>Actinomycetota</taxon>
        <taxon>Actinomycetes</taxon>
        <taxon>Mycobacteriales</taxon>
        <taxon>Dietziaceae</taxon>
        <taxon>Dietzia</taxon>
    </lineage>
</organism>
<reference evidence="3 4" key="1">
    <citation type="submission" date="2016-06" db="EMBL/GenBank/DDBJ databases">
        <title>Complete genome sequence of a saline-alkali tolerant type strain Dietzia timorensis ID05-A0528T.</title>
        <authorList>
            <person name="Wu X."/>
        </authorList>
    </citation>
    <scope>NUCLEOTIDE SEQUENCE [LARGE SCALE GENOMIC DNA]</scope>
    <source>
        <strain evidence="3 4">ID05-A0528</strain>
    </source>
</reference>
<dbReference type="PANTHER" id="PTHR35023">
    <property type="entry name" value="CHELATASE-RELATED"/>
    <property type="match status" value="1"/>
</dbReference>
<dbReference type="CDD" id="cd00009">
    <property type="entry name" value="AAA"/>
    <property type="match status" value="1"/>
</dbReference>
<feature type="compositionally biased region" description="Acidic residues" evidence="1">
    <location>
        <begin position="352"/>
        <end position="370"/>
    </location>
</feature>
<feature type="compositionally biased region" description="Low complexity" evidence="1">
    <location>
        <begin position="336"/>
        <end position="351"/>
    </location>
</feature>
<dbReference type="STRING" id="499555.BJL86_1834"/>
<feature type="domain" description="VWFA" evidence="2">
    <location>
        <begin position="522"/>
        <end position="659"/>
    </location>
</feature>
<feature type="region of interest" description="Disordered" evidence="1">
    <location>
        <begin position="321"/>
        <end position="470"/>
    </location>
</feature>
<dbReference type="InterPro" id="IPR003593">
    <property type="entry name" value="AAA+_ATPase"/>
</dbReference>
<dbReference type="SMART" id="SM00327">
    <property type="entry name" value="VWA"/>
    <property type="match status" value="1"/>
</dbReference>
<dbReference type="SUPFAM" id="SSF52540">
    <property type="entry name" value="P-loop containing nucleoside triphosphate hydrolases"/>
    <property type="match status" value="1"/>
</dbReference>
<dbReference type="Pfam" id="PF13519">
    <property type="entry name" value="VWA_2"/>
    <property type="match status" value="1"/>
</dbReference>
<dbReference type="Pfam" id="PF17863">
    <property type="entry name" value="AAA_lid_2"/>
    <property type="match status" value="1"/>
</dbReference>
<dbReference type="RefSeq" id="WP_067471750.1">
    <property type="nucleotide sequence ID" value="NZ_CP015961.1"/>
</dbReference>
<feature type="compositionally biased region" description="Pro residues" evidence="1">
    <location>
        <begin position="375"/>
        <end position="387"/>
    </location>
</feature>
<feature type="compositionally biased region" description="Acidic residues" evidence="1">
    <location>
        <begin position="321"/>
        <end position="335"/>
    </location>
</feature>
<sequence length="700" mass="73395">MSNEKVAGRREQFPFTAIVGQSALRMALLLLSVDPRLGGVLIQGEKGTAKTTAVRGLADLLPGHAPGERGAFVELPLSATEDRVIGSVDVQSLVADGSARLQSGLVSAADGGVLYVDEVNLLADNLVDVLLDAAATGQVSVERDGVSASADSRFALVGTMNPEEGELRPQLLDRFGLSVEVTAPGDAAERVEVITRRLAFETDPAAFAEEYSDAESELSARIVDARTRLADVDVPTRELRRIALVCLETDVQGLRADVVCARAAKAHAVLERRSEVTEADVRAVASFVLPHRRRRDPFDPTGMSEAELDEAFETARRQLSELEDEDEDDGEDDQGQLDASDAGDTATATQEGGDDGSEEGPDGESGDDSDGSGPPGGPTDGPPPRPTPQDDAAGADPAETEENPRTKDAEHAEPDSATDGPVGRALQGVDLQGNHGSRPLLFRFAGTGSGARGRRSKAITSSGRSVRSAADARGSRLDLVHTVRSAAQRNARERHEAGISSPLTVHGADLRYAQRIGRSGDLVVFLVDTSGSMAARRRLELVARSAVAVLRDAYVRRDVVGVVTAGGHGASVALAPTRSVDLAVASLGNAPTGGRTPLAEGIAETRRMLSVYRLRDPARRAIVLMLTDGRATAGKDARARALAEARHLGAMAHVAPVVIDCEAGRVRLGTAGRLARAMGAPVVPLDGLSEGGITELVRSH</sequence>
<dbReference type="Gene3D" id="1.10.8.80">
    <property type="entry name" value="Magnesium chelatase subunit I, C-Terminal domain"/>
    <property type="match status" value="1"/>
</dbReference>
<evidence type="ECO:0000313" key="4">
    <source>
        <dbReference type="Proteomes" id="UP000186104"/>
    </source>
</evidence>
<dbReference type="Pfam" id="PF07728">
    <property type="entry name" value="AAA_5"/>
    <property type="match status" value="1"/>
</dbReference>
<dbReference type="KEGG" id="dtm:BJL86_1834"/>
<dbReference type="InterPro" id="IPR027417">
    <property type="entry name" value="P-loop_NTPase"/>
</dbReference>
<dbReference type="GO" id="GO:0016887">
    <property type="term" value="F:ATP hydrolysis activity"/>
    <property type="evidence" value="ECO:0007669"/>
    <property type="project" value="InterPro"/>
</dbReference>
<dbReference type="Gene3D" id="3.40.50.410">
    <property type="entry name" value="von Willebrand factor, type A domain"/>
    <property type="match status" value="1"/>
</dbReference>
<dbReference type="InterPro" id="IPR011704">
    <property type="entry name" value="ATPase_dyneun-rel_AAA"/>
</dbReference>
<dbReference type="Proteomes" id="UP000186104">
    <property type="component" value="Chromosome"/>
</dbReference>
<dbReference type="InterPro" id="IPR052989">
    <property type="entry name" value="Mg-chelatase_DI-like"/>
</dbReference>
<protein>
    <recommendedName>
        <fullName evidence="2">VWFA domain-containing protein</fullName>
    </recommendedName>
</protein>
<dbReference type="SMART" id="SM00382">
    <property type="entry name" value="AAA"/>
    <property type="match status" value="1"/>
</dbReference>
<dbReference type="EMBL" id="CP015961">
    <property type="protein sequence ID" value="ANI92605.1"/>
    <property type="molecule type" value="Genomic_DNA"/>
</dbReference>
<evidence type="ECO:0000259" key="2">
    <source>
        <dbReference type="PROSITE" id="PS50234"/>
    </source>
</evidence>
<dbReference type="GO" id="GO:0005524">
    <property type="term" value="F:ATP binding"/>
    <property type="evidence" value="ECO:0007669"/>
    <property type="project" value="InterPro"/>
</dbReference>
<dbReference type="Gene3D" id="3.40.50.300">
    <property type="entry name" value="P-loop containing nucleotide triphosphate hydrolases"/>
    <property type="match status" value="1"/>
</dbReference>
<accession>A0A173LJZ5</accession>
<evidence type="ECO:0000313" key="3">
    <source>
        <dbReference type="EMBL" id="ANI92605.1"/>
    </source>
</evidence>
<proteinExistence type="predicted"/>
<feature type="compositionally biased region" description="Basic and acidic residues" evidence="1">
    <location>
        <begin position="402"/>
        <end position="414"/>
    </location>
</feature>
<dbReference type="AlphaFoldDB" id="A0A173LJZ5"/>
<dbReference type="InterPro" id="IPR041628">
    <property type="entry name" value="ChlI/MoxR_AAA_lid"/>
</dbReference>
<dbReference type="InterPro" id="IPR036465">
    <property type="entry name" value="vWFA_dom_sf"/>
</dbReference>
<dbReference type="PROSITE" id="PS50234">
    <property type="entry name" value="VWFA"/>
    <property type="match status" value="1"/>
</dbReference>
<dbReference type="PANTHER" id="PTHR35023:SF1">
    <property type="entry name" value="MG-PROTOPORPHYRIN IX CHELATASE"/>
    <property type="match status" value="1"/>
</dbReference>
<dbReference type="InterPro" id="IPR002035">
    <property type="entry name" value="VWF_A"/>
</dbReference>
<name>A0A173LJZ5_9ACTN</name>
<keyword evidence="4" id="KW-1185">Reference proteome</keyword>
<evidence type="ECO:0000256" key="1">
    <source>
        <dbReference type="SAM" id="MobiDB-lite"/>
    </source>
</evidence>